<proteinExistence type="predicted"/>
<accession>A0ACC0C7G2</accession>
<organism evidence="1 2">
    <name type="scientific">Catharanthus roseus</name>
    <name type="common">Madagascar periwinkle</name>
    <name type="synonym">Vinca rosea</name>
    <dbReference type="NCBI Taxonomy" id="4058"/>
    <lineage>
        <taxon>Eukaryota</taxon>
        <taxon>Viridiplantae</taxon>
        <taxon>Streptophyta</taxon>
        <taxon>Embryophyta</taxon>
        <taxon>Tracheophyta</taxon>
        <taxon>Spermatophyta</taxon>
        <taxon>Magnoliopsida</taxon>
        <taxon>eudicotyledons</taxon>
        <taxon>Gunneridae</taxon>
        <taxon>Pentapetalae</taxon>
        <taxon>asterids</taxon>
        <taxon>lamiids</taxon>
        <taxon>Gentianales</taxon>
        <taxon>Apocynaceae</taxon>
        <taxon>Rauvolfioideae</taxon>
        <taxon>Vinceae</taxon>
        <taxon>Catharanthinae</taxon>
        <taxon>Catharanthus</taxon>
    </lineage>
</organism>
<comment type="caution">
    <text evidence="1">The sequence shown here is derived from an EMBL/GenBank/DDBJ whole genome shotgun (WGS) entry which is preliminary data.</text>
</comment>
<keyword evidence="2" id="KW-1185">Reference proteome</keyword>
<dbReference type="EMBL" id="CM044701">
    <property type="protein sequence ID" value="KAI5680835.1"/>
    <property type="molecule type" value="Genomic_DNA"/>
</dbReference>
<gene>
    <name evidence="1" type="ORF">M9H77_02062</name>
</gene>
<evidence type="ECO:0000313" key="1">
    <source>
        <dbReference type="EMBL" id="KAI5680835.1"/>
    </source>
</evidence>
<reference evidence="2" key="1">
    <citation type="journal article" date="2023" name="Nat. Plants">
        <title>Single-cell RNA sequencing provides a high-resolution roadmap for understanding the multicellular compartmentation of specialized metabolism.</title>
        <authorList>
            <person name="Sun S."/>
            <person name="Shen X."/>
            <person name="Li Y."/>
            <person name="Li Y."/>
            <person name="Wang S."/>
            <person name="Li R."/>
            <person name="Zhang H."/>
            <person name="Shen G."/>
            <person name="Guo B."/>
            <person name="Wei J."/>
            <person name="Xu J."/>
            <person name="St-Pierre B."/>
            <person name="Chen S."/>
            <person name="Sun C."/>
        </authorList>
    </citation>
    <scope>NUCLEOTIDE SEQUENCE [LARGE SCALE GENOMIC DNA]</scope>
</reference>
<dbReference type="Proteomes" id="UP001060085">
    <property type="component" value="Linkage Group LG01"/>
</dbReference>
<name>A0ACC0C7G2_CATRO</name>
<sequence>MQNKGEKIKPLKTLKTCVLVRDMLRKSRAQVAFLAAVATVRILPTLSSAHFTGDYEEIQKRKYKIFHNPQSVLLDNGIYLRGPKRAIPDGAAGVGSEWIGAKEHELDGAAGGRVWAEGGLVAGPWEEVLYTGRRAGPRERQTSRPRGGESSGPREAEAFDPRGGSSELRGAASGPCEFCSSGGLCWAGKKVGLGLSV</sequence>
<protein>
    <submittedName>
        <fullName evidence="1">Uncharacterized protein</fullName>
    </submittedName>
</protein>
<evidence type="ECO:0000313" key="2">
    <source>
        <dbReference type="Proteomes" id="UP001060085"/>
    </source>
</evidence>